<proteinExistence type="predicted"/>
<evidence type="ECO:0000313" key="1">
    <source>
        <dbReference type="EMBL" id="MDJ1185298.1"/>
    </source>
</evidence>
<dbReference type="EMBL" id="JAQOSQ010000030">
    <property type="protein sequence ID" value="MDJ1185298.1"/>
    <property type="molecule type" value="Genomic_DNA"/>
</dbReference>
<dbReference type="RefSeq" id="WP_283759943.1">
    <property type="nucleotide sequence ID" value="NZ_JAQOSQ010000030.1"/>
</dbReference>
<comment type="caution">
    <text evidence="1">The sequence shown here is derived from an EMBL/GenBank/DDBJ whole genome shotgun (WGS) entry which is preliminary data.</text>
</comment>
<name>A0ABT7C1F9_9CYAN</name>
<protein>
    <submittedName>
        <fullName evidence="1">Uncharacterized protein</fullName>
    </submittedName>
</protein>
<evidence type="ECO:0000313" key="2">
    <source>
        <dbReference type="Proteomes" id="UP001232992"/>
    </source>
</evidence>
<reference evidence="1 2" key="1">
    <citation type="submission" date="2023-01" db="EMBL/GenBank/DDBJ databases">
        <title>Novel diversity within Roseofilum (Cyanobacteria; Desertifilaceae) from marine benthic mats with descriptions of four novel species.</title>
        <authorList>
            <person name="Wang Y."/>
            <person name="Berthold D.E."/>
            <person name="Hu J."/>
            <person name="Lefler F.W."/>
            <person name="Laughinghouse H.D. IV."/>
        </authorList>
    </citation>
    <scope>NUCLEOTIDE SEQUENCE [LARGE SCALE GENOMIC DNA]</scope>
    <source>
        <strain evidence="1 2">BLCC-M143</strain>
    </source>
</reference>
<sequence>MTHEDIQKLGASLRPIRQNGLASGDRDSIRRFWYQGDEPYFDVFFDFQGRDLVWFQFTFRGKSFTWYQNQGIETGFTNETQVMPDYYPSSKLIATHTEVDEKFMRLVRDILHTREDEYPFDRALQLFN</sequence>
<keyword evidence="2" id="KW-1185">Reference proteome</keyword>
<organism evidence="1 2">
    <name type="scientific">Roseofilum casamattae BLCC-M143</name>
    <dbReference type="NCBI Taxonomy" id="3022442"/>
    <lineage>
        <taxon>Bacteria</taxon>
        <taxon>Bacillati</taxon>
        <taxon>Cyanobacteriota</taxon>
        <taxon>Cyanophyceae</taxon>
        <taxon>Desertifilales</taxon>
        <taxon>Desertifilaceae</taxon>
        <taxon>Roseofilum</taxon>
        <taxon>Roseofilum casamattae</taxon>
    </lineage>
</organism>
<accession>A0ABT7C1F9</accession>
<dbReference type="Proteomes" id="UP001232992">
    <property type="component" value="Unassembled WGS sequence"/>
</dbReference>
<gene>
    <name evidence="1" type="ORF">PMH09_19095</name>
</gene>